<sequence length="33" mass="3771">MPKLETLLQFLLASPWSTSQQVNILGTVIWLDQ</sequence>
<evidence type="ECO:0000313" key="2">
    <source>
        <dbReference type="Proteomes" id="UP000688137"/>
    </source>
</evidence>
<comment type="caution">
    <text evidence="1">The sequence shown here is derived from an EMBL/GenBank/DDBJ whole genome shotgun (WGS) entry which is preliminary data.</text>
</comment>
<dbReference type="EMBL" id="CAJJDM010000238">
    <property type="protein sequence ID" value="CAD8118209.1"/>
    <property type="molecule type" value="Genomic_DNA"/>
</dbReference>
<reference evidence="1" key="1">
    <citation type="submission" date="2021-01" db="EMBL/GenBank/DDBJ databases">
        <authorList>
            <consortium name="Genoscope - CEA"/>
            <person name="William W."/>
        </authorList>
    </citation>
    <scope>NUCLEOTIDE SEQUENCE</scope>
</reference>
<gene>
    <name evidence="1" type="ORF">PPRIM_AZ9-3.1.T2290003</name>
</gene>
<organism evidence="1 2">
    <name type="scientific">Paramecium primaurelia</name>
    <dbReference type="NCBI Taxonomy" id="5886"/>
    <lineage>
        <taxon>Eukaryota</taxon>
        <taxon>Sar</taxon>
        <taxon>Alveolata</taxon>
        <taxon>Ciliophora</taxon>
        <taxon>Intramacronucleata</taxon>
        <taxon>Oligohymenophorea</taxon>
        <taxon>Peniculida</taxon>
        <taxon>Parameciidae</taxon>
        <taxon>Paramecium</taxon>
    </lineage>
</organism>
<evidence type="ECO:0000313" key="1">
    <source>
        <dbReference type="EMBL" id="CAD8118209.1"/>
    </source>
</evidence>
<dbReference type="AlphaFoldDB" id="A0A8S1QR26"/>
<proteinExistence type="predicted"/>
<accession>A0A8S1QR26</accession>
<name>A0A8S1QR26_PARPR</name>
<keyword evidence="2" id="KW-1185">Reference proteome</keyword>
<dbReference type="Proteomes" id="UP000688137">
    <property type="component" value="Unassembled WGS sequence"/>
</dbReference>
<protein>
    <submittedName>
        <fullName evidence="1">Uncharacterized protein</fullName>
    </submittedName>
</protein>